<dbReference type="Gene3D" id="3.40.50.1820">
    <property type="entry name" value="alpha/beta hydrolase"/>
    <property type="match status" value="1"/>
</dbReference>
<dbReference type="Pfam" id="PF03959">
    <property type="entry name" value="FSH1"/>
    <property type="match status" value="1"/>
</dbReference>
<keyword evidence="3" id="KW-1185">Reference proteome</keyword>
<evidence type="ECO:0000313" key="3">
    <source>
        <dbReference type="Proteomes" id="UP000626092"/>
    </source>
</evidence>
<evidence type="ECO:0000313" key="2">
    <source>
        <dbReference type="EMBL" id="KAF7151421.1"/>
    </source>
</evidence>
<reference evidence="2" key="1">
    <citation type="submission" date="2019-11" db="EMBL/GenBank/DDBJ databases">
        <authorList>
            <person name="Liu Y."/>
            <person name="Hou J."/>
            <person name="Li T.-Q."/>
            <person name="Guan C.-H."/>
            <person name="Wu X."/>
            <person name="Wu H.-Z."/>
            <person name="Ling F."/>
            <person name="Zhang R."/>
            <person name="Shi X.-G."/>
            <person name="Ren J.-P."/>
            <person name="Chen E.-F."/>
            <person name="Sun J.-M."/>
        </authorList>
    </citation>
    <scope>NUCLEOTIDE SEQUENCE</scope>
    <source>
        <strain evidence="2">Adult_tree_wgs_1</strain>
        <tissue evidence="2">Leaves</tissue>
    </source>
</reference>
<dbReference type="InterPro" id="IPR005645">
    <property type="entry name" value="FSH-like_dom"/>
</dbReference>
<gene>
    <name evidence="2" type="ORF">RHSIM_Rhsim02G0034000</name>
</gene>
<proteinExistence type="predicted"/>
<dbReference type="PANTHER" id="PTHR22778">
    <property type="entry name" value="OVARIAN CANCER GENE-2 PROTEIN-RELATED"/>
    <property type="match status" value="1"/>
</dbReference>
<comment type="caution">
    <text evidence="2">The sequence shown here is derived from an EMBL/GenBank/DDBJ whole genome shotgun (WGS) entry which is preliminary data.</text>
</comment>
<dbReference type="PANTHER" id="PTHR22778:SF52">
    <property type="entry name" value="SERINE HYDROLASE FSH DOMAIN-CONTAINING PROTEIN"/>
    <property type="match status" value="1"/>
</dbReference>
<accession>A0A834HNK9</accession>
<feature type="domain" description="Serine hydrolase" evidence="1">
    <location>
        <begin position="76"/>
        <end position="178"/>
    </location>
</feature>
<dbReference type="AlphaFoldDB" id="A0A834HNK9"/>
<dbReference type="OrthoDB" id="414698at2759"/>
<dbReference type="InterPro" id="IPR029058">
    <property type="entry name" value="AB_hydrolase_fold"/>
</dbReference>
<organism evidence="2 3">
    <name type="scientific">Rhododendron simsii</name>
    <name type="common">Sims's rhododendron</name>
    <dbReference type="NCBI Taxonomy" id="118357"/>
    <lineage>
        <taxon>Eukaryota</taxon>
        <taxon>Viridiplantae</taxon>
        <taxon>Streptophyta</taxon>
        <taxon>Embryophyta</taxon>
        <taxon>Tracheophyta</taxon>
        <taxon>Spermatophyta</taxon>
        <taxon>Magnoliopsida</taxon>
        <taxon>eudicotyledons</taxon>
        <taxon>Gunneridae</taxon>
        <taxon>Pentapetalae</taxon>
        <taxon>asterids</taxon>
        <taxon>Ericales</taxon>
        <taxon>Ericaceae</taxon>
        <taxon>Ericoideae</taxon>
        <taxon>Rhodoreae</taxon>
        <taxon>Rhododendron</taxon>
    </lineage>
</organism>
<dbReference type="EMBL" id="WJXA01000002">
    <property type="protein sequence ID" value="KAF7151421.1"/>
    <property type="molecule type" value="Genomic_DNA"/>
</dbReference>
<dbReference type="Proteomes" id="UP000626092">
    <property type="component" value="Unassembled WGS sequence"/>
</dbReference>
<evidence type="ECO:0000259" key="1">
    <source>
        <dbReference type="Pfam" id="PF03959"/>
    </source>
</evidence>
<sequence length="199" mass="21732">MHNSFRKCEGQLMKRTASMRKMLGMATVAFFSNPRKDMLDVLVLMVSMIIGHSVLCYENLKCSLVKPRKLIKLLKGGIIAASMPGMQSNGVALTTVPKIKYLIIISGGKFGGSTPSSNGYLGHVGSPVLCADSFSSPVKCPSPHIIGEKDTFMGLPGTELVESFVDPVVIKHRHGHTVIRPNPTDRETILSFIEKMEKM</sequence>
<name>A0A834HNK9_RHOSS</name>
<protein>
    <recommendedName>
        <fullName evidence="1">Serine hydrolase domain-containing protein</fullName>
    </recommendedName>
</protein>